<evidence type="ECO:0000313" key="2">
    <source>
        <dbReference type="EMBL" id="TDP31856.1"/>
    </source>
</evidence>
<feature type="region of interest" description="Disordered" evidence="1">
    <location>
        <begin position="309"/>
        <end position="332"/>
    </location>
</feature>
<protein>
    <recommendedName>
        <fullName evidence="4">Nitroreductase family protein</fullName>
    </recommendedName>
</protein>
<keyword evidence="3" id="KW-1185">Reference proteome</keyword>
<dbReference type="Proteomes" id="UP000295087">
    <property type="component" value="Unassembled WGS sequence"/>
</dbReference>
<name>A0A4R6P3Q0_NOCIG</name>
<dbReference type="AlphaFoldDB" id="A0A4R6P3Q0"/>
<evidence type="ECO:0000256" key="1">
    <source>
        <dbReference type="SAM" id="MobiDB-lite"/>
    </source>
</evidence>
<dbReference type="EMBL" id="SNXK01000007">
    <property type="protein sequence ID" value="TDP31856.1"/>
    <property type="molecule type" value="Genomic_DNA"/>
</dbReference>
<sequence>MSDEQDLPATRSAPARATVRTAIRLGCRAPSVHNTQPWHWVFDGARLELWRDSDRRLTAADPHARQAIISCGAVLHHVRTVLASQCWHTDVVRLPDPARPELMATLEFRPWPEPPIGIFRRADAVERRYTDRLPMNEPIGWASVRMALDELVVPHHLTLDVLDEDARARLSLTSEQAGALHRYDMEYQAEIRWWAGHSDTPDGVPPAALVSDSELARVGVARDFPSPGPSARRGGLRDHARLLVLTATGEEPMSWLRAGEALSAVLLECTAAGLSTCPLTHITELAGGRRLLAALISHPGVPQIVVRIGTAPDDRRPPPTPRRPLVDVLTEK</sequence>
<dbReference type="Gene3D" id="3.40.109.10">
    <property type="entry name" value="NADH Oxidase"/>
    <property type="match status" value="1"/>
</dbReference>
<comment type="caution">
    <text evidence="2">The sequence shown here is derived from an EMBL/GenBank/DDBJ whole genome shotgun (WGS) entry which is preliminary data.</text>
</comment>
<dbReference type="InterPro" id="IPR050627">
    <property type="entry name" value="Nitroreductase/BluB"/>
</dbReference>
<dbReference type="RefSeq" id="WP_067487781.1">
    <property type="nucleotide sequence ID" value="NZ_JBHXPO010000001.1"/>
</dbReference>
<evidence type="ECO:0008006" key="4">
    <source>
        <dbReference type="Google" id="ProtNLM"/>
    </source>
</evidence>
<dbReference type="InterPro" id="IPR000415">
    <property type="entry name" value="Nitroreductase-like"/>
</dbReference>
<proteinExistence type="predicted"/>
<dbReference type="GO" id="GO:0016491">
    <property type="term" value="F:oxidoreductase activity"/>
    <property type="evidence" value="ECO:0007669"/>
    <property type="project" value="InterPro"/>
</dbReference>
<dbReference type="PANTHER" id="PTHR23026:SF123">
    <property type="entry name" value="NAD(P)H NITROREDUCTASE RV3131-RELATED"/>
    <property type="match status" value="1"/>
</dbReference>
<evidence type="ECO:0000313" key="3">
    <source>
        <dbReference type="Proteomes" id="UP000295087"/>
    </source>
</evidence>
<dbReference type="PANTHER" id="PTHR23026">
    <property type="entry name" value="NADPH NITROREDUCTASE"/>
    <property type="match status" value="1"/>
</dbReference>
<dbReference type="NCBIfam" id="NF047509">
    <property type="entry name" value="Rv3131_FMN_oxido"/>
    <property type="match status" value="1"/>
</dbReference>
<reference evidence="2 3" key="1">
    <citation type="submission" date="2019-03" db="EMBL/GenBank/DDBJ databases">
        <title>Genomic Encyclopedia of Type Strains, Phase IV (KMG-IV): sequencing the most valuable type-strain genomes for metagenomic binning, comparative biology and taxonomic classification.</title>
        <authorList>
            <person name="Goeker M."/>
        </authorList>
    </citation>
    <scope>NUCLEOTIDE SEQUENCE [LARGE SCALE GENOMIC DNA]</scope>
    <source>
        <strain evidence="2 3">DSM 44496</strain>
    </source>
</reference>
<organism evidence="2 3">
    <name type="scientific">Nocardia ignorata</name>
    <dbReference type="NCBI Taxonomy" id="145285"/>
    <lineage>
        <taxon>Bacteria</taxon>
        <taxon>Bacillati</taxon>
        <taxon>Actinomycetota</taxon>
        <taxon>Actinomycetes</taxon>
        <taxon>Mycobacteriales</taxon>
        <taxon>Nocardiaceae</taxon>
        <taxon>Nocardia</taxon>
    </lineage>
</organism>
<accession>A0A4R6P3Q0</accession>
<dbReference type="SUPFAM" id="SSF55469">
    <property type="entry name" value="FMN-dependent nitroreductase-like"/>
    <property type="match status" value="1"/>
</dbReference>
<gene>
    <name evidence="2" type="ORF">DFR75_10781</name>
</gene>